<gene>
    <name evidence="1" type="ORF">OS889_03025</name>
</gene>
<dbReference type="Proteomes" id="UP001570511">
    <property type="component" value="Unassembled WGS sequence"/>
</dbReference>
<keyword evidence="2" id="KW-1185">Reference proteome</keyword>
<accession>A0ABD5M7V4</accession>
<reference evidence="1 2" key="1">
    <citation type="submission" date="2024-08" db="EMBL/GenBank/DDBJ databases">
        <title>Halobellus sp. MBLA0158 whole genome sequence.</title>
        <authorList>
            <person name="Hwang C.Y."/>
            <person name="Cho E.-S."/>
            <person name="Seo M.-J."/>
        </authorList>
    </citation>
    <scope>NUCLEOTIDE SEQUENCE [LARGE SCALE GENOMIC DNA]</scope>
    <source>
        <strain evidence="1 2">MBLA0158</strain>
    </source>
</reference>
<evidence type="ECO:0000313" key="2">
    <source>
        <dbReference type="Proteomes" id="UP001570511"/>
    </source>
</evidence>
<name>A0ABD5M7V4_9EURY</name>
<protein>
    <recommendedName>
        <fullName evidence="3">DUF1102 domain-containing protein</fullName>
    </recommendedName>
</protein>
<dbReference type="RefSeq" id="WP_372387149.1">
    <property type="nucleotide sequence ID" value="NZ_JBGNYA010000001.1"/>
</dbReference>
<dbReference type="EMBL" id="JBGNYA010000001">
    <property type="protein sequence ID" value="MFA1609977.1"/>
    <property type="molecule type" value="Genomic_DNA"/>
</dbReference>
<organism evidence="1 2">
    <name type="scientific">Halobellus rubicundus</name>
    <dbReference type="NCBI Taxonomy" id="2996466"/>
    <lineage>
        <taxon>Archaea</taxon>
        <taxon>Methanobacteriati</taxon>
        <taxon>Methanobacteriota</taxon>
        <taxon>Stenosarchaea group</taxon>
        <taxon>Halobacteria</taxon>
        <taxon>Halobacteriales</taxon>
        <taxon>Haloferacaceae</taxon>
        <taxon>Halobellus</taxon>
    </lineage>
</organism>
<proteinExistence type="predicted"/>
<sequence length="250" mass="26176">MKRRQVITAFGTLAIGTGTALGTGAFDATSTSSSSAMSIVTQNQDADIEIVPGDGAPSTTGSTSGNIKRGTFNSVPNVDQMPIAAVSGTGPGMVQLQVYTTTDNSGSDPTFSDIIEVNNLDNVAYNVGFVFSGISNVSGDDIEEIYQFRYDSGNGSRTVSEEIQPDSNGDFSNKSFSSINPIVINTGGSAQVSLDYDAQFVPDEYDLEPGNFSNNSAEGPFDSDGDFDEVAESTQFVNEVTAVANETTVQ</sequence>
<dbReference type="AlphaFoldDB" id="A0ABD5M7V4"/>
<comment type="caution">
    <text evidence="1">The sequence shown here is derived from an EMBL/GenBank/DDBJ whole genome shotgun (WGS) entry which is preliminary data.</text>
</comment>
<evidence type="ECO:0008006" key="3">
    <source>
        <dbReference type="Google" id="ProtNLM"/>
    </source>
</evidence>
<evidence type="ECO:0000313" key="1">
    <source>
        <dbReference type="EMBL" id="MFA1609977.1"/>
    </source>
</evidence>